<name>A0A9K3DJW1_HELAN</name>
<comment type="caution">
    <text evidence="1">The sequence shown here is derived from an EMBL/GenBank/DDBJ whole genome shotgun (WGS) entry which is preliminary data.</text>
</comment>
<evidence type="ECO:0000313" key="1">
    <source>
        <dbReference type="EMBL" id="KAF5756018.1"/>
    </source>
</evidence>
<dbReference type="Gramene" id="mRNA:HanXRQr2_Chr17g0809681">
    <property type="protein sequence ID" value="CDS:HanXRQr2_Chr17g0809681.1"/>
    <property type="gene ID" value="HanXRQr2_Chr17g0809681"/>
</dbReference>
<dbReference type="Proteomes" id="UP000215914">
    <property type="component" value="Unassembled WGS sequence"/>
</dbReference>
<evidence type="ECO:0000313" key="2">
    <source>
        <dbReference type="Proteomes" id="UP000215914"/>
    </source>
</evidence>
<proteinExistence type="predicted"/>
<accession>A0A9K3DJW1</accession>
<gene>
    <name evidence="1" type="ORF">HanXRQr2_Chr17g0809681</name>
</gene>
<keyword evidence="2" id="KW-1185">Reference proteome</keyword>
<reference evidence="1" key="1">
    <citation type="journal article" date="2017" name="Nature">
        <title>The sunflower genome provides insights into oil metabolism, flowering and Asterid evolution.</title>
        <authorList>
            <person name="Badouin H."/>
            <person name="Gouzy J."/>
            <person name="Grassa C.J."/>
            <person name="Murat F."/>
            <person name="Staton S.E."/>
            <person name="Cottret L."/>
            <person name="Lelandais-Briere C."/>
            <person name="Owens G.L."/>
            <person name="Carrere S."/>
            <person name="Mayjonade B."/>
            <person name="Legrand L."/>
            <person name="Gill N."/>
            <person name="Kane N.C."/>
            <person name="Bowers J.E."/>
            <person name="Hubner S."/>
            <person name="Bellec A."/>
            <person name="Berard A."/>
            <person name="Berges H."/>
            <person name="Blanchet N."/>
            <person name="Boniface M.C."/>
            <person name="Brunel D."/>
            <person name="Catrice O."/>
            <person name="Chaidir N."/>
            <person name="Claudel C."/>
            <person name="Donnadieu C."/>
            <person name="Faraut T."/>
            <person name="Fievet G."/>
            <person name="Helmstetter N."/>
            <person name="King M."/>
            <person name="Knapp S.J."/>
            <person name="Lai Z."/>
            <person name="Le Paslier M.C."/>
            <person name="Lippi Y."/>
            <person name="Lorenzon L."/>
            <person name="Mandel J.R."/>
            <person name="Marage G."/>
            <person name="Marchand G."/>
            <person name="Marquand E."/>
            <person name="Bret-Mestries E."/>
            <person name="Morien E."/>
            <person name="Nambeesan S."/>
            <person name="Nguyen T."/>
            <person name="Pegot-Espagnet P."/>
            <person name="Pouilly N."/>
            <person name="Raftis F."/>
            <person name="Sallet E."/>
            <person name="Schiex T."/>
            <person name="Thomas J."/>
            <person name="Vandecasteele C."/>
            <person name="Vares D."/>
            <person name="Vear F."/>
            <person name="Vautrin S."/>
            <person name="Crespi M."/>
            <person name="Mangin B."/>
            <person name="Burke J.M."/>
            <person name="Salse J."/>
            <person name="Munos S."/>
            <person name="Vincourt P."/>
            <person name="Rieseberg L.H."/>
            <person name="Langlade N.B."/>
        </authorList>
    </citation>
    <scope>NUCLEOTIDE SEQUENCE</scope>
    <source>
        <tissue evidence="1">Leaves</tissue>
    </source>
</reference>
<protein>
    <submittedName>
        <fullName evidence="1">Uncharacterized protein</fullName>
    </submittedName>
</protein>
<sequence>MFGSKTKGCDFFENKSKFDLEQKYLDKFYDNLDVENGHKEEKAKLQETIKDYYEKEFKKEKKKKAYREGSSGTDKKEFVYSKKMKAGFMIYYEGLKDNPFESKETLRERAVVLSQFEEDVVENDIIIESCLDTIDLITLHKELANHQRFHSALWLFGVYRVFSVSSRSELCLLLYLMGLK</sequence>
<dbReference type="AlphaFoldDB" id="A0A9K3DJW1"/>
<dbReference type="PANTHER" id="PTHR46410:SF26">
    <property type="entry name" value="BULB-TYPE LECTIN DOMAIN-CONTAINING PROTEIN-RELATED"/>
    <property type="match status" value="1"/>
</dbReference>
<dbReference type="EMBL" id="MNCJ02000332">
    <property type="protein sequence ID" value="KAF5756018.1"/>
    <property type="molecule type" value="Genomic_DNA"/>
</dbReference>
<organism evidence="1 2">
    <name type="scientific">Helianthus annuus</name>
    <name type="common">Common sunflower</name>
    <dbReference type="NCBI Taxonomy" id="4232"/>
    <lineage>
        <taxon>Eukaryota</taxon>
        <taxon>Viridiplantae</taxon>
        <taxon>Streptophyta</taxon>
        <taxon>Embryophyta</taxon>
        <taxon>Tracheophyta</taxon>
        <taxon>Spermatophyta</taxon>
        <taxon>Magnoliopsida</taxon>
        <taxon>eudicotyledons</taxon>
        <taxon>Gunneridae</taxon>
        <taxon>Pentapetalae</taxon>
        <taxon>asterids</taxon>
        <taxon>campanulids</taxon>
        <taxon>Asterales</taxon>
        <taxon>Asteraceae</taxon>
        <taxon>Asteroideae</taxon>
        <taxon>Heliantheae alliance</taxon>
        <taxon>Heliantheae</taxon>
        <taxon>Helianthus</taxon>
    </lineage>
</organism>
<dbReference type="PANTHER" id="PTHR46410">
    <property type="entry name" value="AT-RICH INTERACTIVE DOMAIN-CONTAINING PROTEIN 2"/>
    <property type="match status" value="1"/>
</dbReference>
<reference evidence="1" key="2">
    <citation type="submission" date="2020-06" db="EMBL/GenBank/DDBJ databases">
        <title>Helianthus annuus Genome sequencing and assembly Release 2.</title>
        <authorList>
            <person name="Gouzy J."/>
            <person name="Langlade N."/>
            <person name="Munos S."/>
        </authorList>
    </citation>
    <scope>NUCLEOTIDE SEQUENCE</scope>
    <source>
        <tissue evidence="1">Leaves</tissue>
    </source>
</reference>